<sequence>GILIFKRKARQLVVEMNELVITTNQESNDPDLVTIDSSFVTSPYTHEFKKDENGKYIFMIGEFLQQMVQRKVQQELDGIVGKGRLYTMNHYADLNYLKVTIEDLGINLSLPHCSSQDELIMDTYFRKYWNSNQFQCDSLQPSTS</sequence>
<dbReference type="GO" id="GO:0020037">
    <property type="term" value="F:heme binding"/>
    <property type="evidence" value="ECO:0007669"/>
    <property type="project" value="InterPro"/>
</dbReference>
<accession>A0A9N9GN34</accession>
<dbReference type="SUPFAM" id="SSF48264">
    <property type="entry name" value="Cytochrome P450"/>
    <property type="match status" value="1"/>
</dbReference>
<dbReference type="OrthoDB" id="1103324at2759"/>
<keyword evidence="2" id="KW-1185">Reference proteome</keyword>
<evidence type="ECO:0000313" key="2">
    <source>
        <dbReference type="Proteomes" id="UP000789831"/>
    </source>
</evidence>
<protein>
    <submittedName>
        <fullName evidence="1">6231_t:CDS:1</fullName>
    </submittedName>
</protein>
<organism evidence="1 2">
    <name type="scientific">Ambispora gerdemannii</name>
    <dbReference type="NCBI Taxonomy" id="144530"/>
    <lineage>
        <taxon>Eukaryota</taxon>
        <taxon>Fungi</taxon>
        <taxon>Fungi incertae sedis</taxon>
        <taxon>Mucoromycota</taxon>
        <taxon>Glomeromycotina</taxon>
        <taxon>Glomeromycetes</taxon>
        <taxon>Archaeosporales</taxon>
        <taxon>Ambisporaceae</taxon>
        <taxon>Ambispora</taxon>
    </lineage>
</organism>
<gene>
    <name evidence="1" type="ORF">AGERDE_LOCUS9720</name>
</gene>
<dbReference type="InterPro" id="IPR036396">
    <property type="entry name" value="Cyt_P450_sf"/>
</dbReference>
<reference evidence="1" key="1">
    <citation type="submission" date="2021-06" db="EMBL/GenBank/DDBJ databases">
        <authorList>
            <person name="Kallberg Y."/>
            <person name="Tangrot J."/>
            <person name="Rosling A."/>
        </authorList>
    </citation>
    <scope>NUCLEOTIDE SEQUENCE</scope>
    <source>
        <strain evidence="1">MT106</strain>
    </source>
</reference>
<evidence type="ECO:0000313" key="1">
    <source>
        <dbReference type="EMBL" id="CAG8613656.1"/>
    </source>
</evidence>
<feature type="non-terminal residue" evidence="1">
    <location>
        <position position="144"/>
    </location>
</feature>
<dbReference type="Proteomes" id="UP000789831">
    <property type="component" value="Unassembled WGS sequence"/>
</dbReference>
<name>A0A9N9GN34_9GLOM</name>
<dbReference type="GO" id="GO:0004497">
    <property type="term" value="F:monooxygenase activity"/>
    <property type="evidence" value="ECO:0007669"/>
    <property type="project" value="InterPro"/>
</dbReference>
<proteinExistence type="predicted"/>
<dbReference type="AlphaFoldDB" id="A0A9N9GN34"/>
<dbReference type="GO" id="GO:0016705">
    <property type="term" value="F:oxidoreductase activity, acting on paired donors, with incorporation or reduction of molecular oxygen"/>
    <property type="evidence" value="ECO:0007669"/>
    <property type="project" value="InterPro"/>
</dbReference>
<dbReference type="GO" id="GO:0005506">
    <property type="term" value="F:iron ion binding"/>
    <property type="evidence" value="ECO:0007669"/>
    <property type="project" value="InterPro"/>
</dbReference>
<dbReference type="EMBL" id="CAJVPL010002554">
    <property type="protein sequence ID" value="CAG8613656.1"/>
    <property type="molecule type" value="Genomic_DNA"/>
</dbReference>
<comment type="caution">
    <text evidence="1">The sequence shown here is derived from an EMBL/GenBank/DDBJ whole genome shotgun (WGS) entry which is preliminary data.</text>
</comment>